<evidence type="ECO:0000256" key="1">
    <source>
        <dbReference type="SAM" id="Phobius"/>
    </source>
</evidence>
<proteinExistence type="predicted"/>
<dbReference type="InterPro" id="IPR007498">
    <property type="entry name" value="PqiA-like"/>
</dbReference>
<sequence length="209" mass="23890">MREERDKQKAHLRVCGECDLLQKTPELQAGQLIRCVRCQSIIEKKRYHSLDRSLALVLTGLILFFLSNMFPLLTLKAQGVEFDTNLIASSIELLRIDRPFLAILVFVTTIVVPMFSLFGMLFVFMSVKMRWHNEYVGPIFRYLHNTQVWGMLEVFLLAIMVAGVKLADLAEVIPGISLYSFFALILVLATLGSTLSPDEIWDHEREAQL</sequence>
<dbReference type="EMBL" id="CACVAY010000038">
    <property type="protein sequence ID" value="CAA6808999.1"/>
    <property type="molecule type" value="Genomic_DNA"/>
</dbReference>
<dbReference type="Pfam" id="PF04403">
    <property type="entry name" value="PqiA"/>
    <property type="match status" value="1"/>
</dbReference>
<keyword evidence="1" id="KW-0812">Transmembrane</keyword>
<organism evidence="2">
    <name type="scientific">uncultured Thiotrichaceae bacterium</name>
    <dbReference type="NCBI Taxonomy" id="298394"/>
    <lineage>
        <taxon>Bacteria</taxon>
        <taxon>Pseudomonadati</taxon>
        <taxon>Pseudomonadota</taxon>
        <taxon>Gammaproteobacteria</taxon>
        <taxon>Thiotrichales</taxon>
        <taxon>Thiotrichaceae</taxon>
        <taxon>environmental samples</taxon>
    </lineage>
</organism>
<feature type="transmembrane region" description="Helical" evidence="1">
    <location>
        <begin position="148"/>
        <end position="167"/>
    </location>
</feature>
<reference evidence="2" key="1">
    <citation type="submission" date="2020-01" db="EMBL/GenBank/DDBJ databases">
        <authorList>
            <person name="Meier V. D."/>
            <person name="Meier V D."/>
        </authorList>
    </citation>
    <scope>NUCLEOTIDE SEQUENCE</scope>
    <source>
        <strain evidence="2">HLG_WM_MAG_07</strain>
    </source>
</reference>
<accession>A0A6S6T0N4</accession>
<evidence type="ECO:0000313" key="2">
    <source>
        <dbReference type="EMBL" id="CAA6808999.1"/>
    </source>
</evidence>
<dbReference type="AlphaFoldDB" id="A0A6S6T0N4"/>
<name>A0A6S6T0N4_9GAMM</name>
<feature type="transmembrane region" description="Helical" evidence="1">
    <location>
        <begin position="173"/>
        <end position="195"/>
    </location>
</feature>
<gene>
    <name evidence="2" type="ORF">HELGO_WM12883</name>
</gene>
<feature type="transmembrane region" description="Helical" evidence="1">
    <location>
        <begin position="54"/>
        <end position="73"/>
    </location>
</feature>
<protein>
    <submittedName>
        <fullName evidence="2">Paraquat-inducible protein A</fullName>
    </submittedName>
</protein>
<keyword evidence="1" id="KW-1133">Transmembrane helix</keyword>
<feature type="transmembrane region" description="Helical" evidence="1">
    <location>
        <begin position="100"/>
        <end position="127"/>
    </location>
</feature>
<keyword evidence="1" id="KW-0472">Membrane</keyword>